<feature type="non-terminal residue" evidence="1">
    <location>
        <position position="1"/>
    </location>
</feature>
<dbReference type="Proteomes" id="UP000315423">
    <property type="component" value="Unassembled WGS sequence"/>
</dbReference>
<accession>A0AC61S9B8</accession>
<sequence>KKNARDCIRVLKSTIRSENEKETQFSALKALSGMVIKNKVPANISKGFLCEFIFLFRGINGISGLYNKKETPQFLALEGREAALERTKFLDEYAQRMKINFRKYQTGLDKKLINERDQMKEKILQYFNAHEEDWTDYNWHLKHIISDMDILKSIIKLDENELMGLEMAKENDIIFQITPYYLSLFDRKNNKQYDHSIRAQVLPSINYCSNYKESINKGLSLDFMEEESTSPIKGITRRYPNILIIKPYDSCPQICVYCQRNWEIKGIKKTDINKQEIMDSINWVADNPYISEVLVTGGDPLTMNDRYLDLILEKLSDIEHVERIRIGTRTLVTLPFRFTDNLVDIFSKYHKLGVRELCIITHFQHSTELTPDVLDAVLKIKQKGMNIYNQQVFTYYNSKRFESCLLRKTMKKSGIDPYYTFNTKGKKETQDYRVPISRIEQEREEEARLIPGLERTDEPVFNVPRLGKSHLRSWQNHEVIMILPDGRRVYRFYPWEYKFELVEPYNYADVSIYDYIERLYLDGEDIGDYSSIWYYF</sequence>
<proteinExistence type="predicted"/>
<gene>
    <name evidence="1" type="ORF">C5S46_06560</name>
</gene>
<evidence type="ECO:0000313" key="2">
    <source>
        <dbReference type="Proteomes" id="UP000315423"/>
    </source>
</evidence>
<organism evidence="1 2">
    <name type="scientific">Candidatus Methanomarinus sp</name>
    <dbReference type="NCBI Taxonomy" id="3386244"/>
    <lineage>
        <taxon>Archaea</taxon>
        <taxon>Methanobacteriati</taxon>
        <taxon>Methanobacteriota</taxon>
        <taxon>Stenosarchaea group</taxon>
        <taxon>Methanomicrobia</taxon>
        <taxon>Methanosarcinales</taxon>
        <taxon>ANME-2 cluster</taxon>
        <taxon>Candidatus Methanocomedenaceae</taxon>
        <taxon>Candidatus Methanomarinus</taxon>
    </lineage>
</organism>
<reference evidence="1" key="1">
    <citation type="submission" date="2018-09" db="EMBL/GenBank/DDBJ databases">
        <title>A genomic encyclopedia of anaerobic methanotrophic archaea.</title>
        <authorList>
            <person name="Skennerton C.T."/>
            <person name="Chadwick G.L."/>
            <person name="Laso-Perez R."/>
            <person name="Leu A.O."/>
            <person name="Speth D.R."/>
            <person name="Yu H."/>
            <person name="Morgan-Lang C."/>
            <person name="Hatzenpichler R."/>
            <person name="Goudeau D."/>
            <person name="Malmstrom R."/>
            <person name="Woyke T."/>
            <person name="Hallam S."/>
            <person name="Tyson G.W."/>
            <person name="Wegener G."/>
            <person name="Boetius A."/>
            <person name="Orphan V.J."/>
        </authorList>
    </citation>
    <scope>NUCLEOTIDE SEQUENCE</scope>
    <source>
        <strain evidence="1">CONS3730D10UFb2</strain>
    </source>
</reference>
<dbReference type="EMBL" id="QYBA01000220">
    <property type="protein sequence ID" value="TKY91308.1"/>
    <property type="molecule type" value="Genomic_DNA"/>
</dbReference>
<evidence type="ECO:0000313" key="1">
    <source>
        <dbReference type="EMBL" id="TKY91308.1"/>
    </source>
</evidence>
<name>A0AC61S9B8_9EURY</name>
<protein>
    <submittedName>
        <fullName evidence="1">KamA family radical SAM protein</fullName>
    </submittedName>
</protein>
<comment type="caution">
    <text evidence="1">The sequence shown here is derived from an EMBL/GenBank/DDBJ whole genome shotgun (WGS) entry which is preliminary data.</text>
</comment>